<dbReference type="Gene3D" id="3.40.30.10">
    <property type="entry name" value="Glutaredoxin"/>
    <property type="match status" value="1"/>
</dbReference>
<dbReference type="EMBL" id="CP002444">
    <property type="protein sequence ID" value="ADU97434.1"/>
    <property type="molecule type" value="Genomic_DNA"/>
</dbReference>
<dbReference type="PROSITE" id="PS00194">
    <property type="entry name" value="THIOREDOXIN_1"/>
    <property type="match status" value="1"/>
</dbReference>
<accession>E8T4A5</accession>
<dbReference type="GO" id="GO:0016491">
    <property type="term" value="F:oxidoreductase activity"/>
    <property type="evidence" value="ECO:0007669"/>
    <property type="project" value="InterPro"/>
</dbReference>
<dbReference type="Proteomes" id="UP000006362">
    <property type="component" value="Chromosome"/>
</dbReference>
<dbReference type="CDD" id="cd02966">
    <property type="entry name" value="TlpA_like_family"/>
    <property type="match status" value="1"/>
</dbReference>
<keyword evidence="1" id="KW-0676">Redox-active center</keyword>
<organism evidence="3 4">
    <name type="scientific">Thermovibrio ammonificans (strain DSM 15698 / JCM 12110 / HB-1)</name>
    <dbReference type="NCBI Taxonomy" id="648996"/>
    <lineage>
        <taxon>Bacteria</taxon>
        <taxon>Pseudomonadati</taxon>
        <taxon>Aquificota</taxon>
        <taxon>Aquificia</taxon>
        <taxon>Desulfurobacteriales</taxon>
        <taxon>Desulfurobacteriaceae</taxon>
        <taxon>Thermovibrio</taxon>
    </lineage>
</organism>
<dbReference type="PROSITE" id="PS51257">
    <property type="entry name" value="PROKAR_LIPOPROTEIN"/>
    <property type="match status" value="1"/>
</dbReference>
<protein>
    <submittedName>
        <fullName evidence="3">Redoxin domain protein</fullName>
    </submittedName>
</protein>
<dbReference type="GO" id="GO:0016209">
    <property type="term" value="F:antioxidant activity"/>
    <property type="evidence" value="ECO:0007669"/>
    <property type="project" value="InterPro"/>
</dbReference>
<keyword evidence="4" id="KW-1185">Reference proteome</keyword>
<dbReference type="InterPro" id="IPR017937">
    <property type="entry name" value="Thioredoxin_CS"/>
</dbReference>
<dbReference type="PROSITE" id="PS51352">
    <property type="entry name" value="THIOREDOXIN_2"/>
    <property type="match status" value="1"/>
</dbReference>
<dbReference type="InterPro" id="IPR050553">
    <property type="entry name" value="Thioredoxin_ResA/DsbE_sf"/>
</dbReference>
<evidence type="ECO:0000259" key="2">
    <source>
        <dbReference type="PROSITE" id="PS51352"/>
    </source>
</evidence>
<name>E8T4A5_THEA1</name>
<evidence type="ECO:0000313" key="3">
    <source>
        <dbReference type="EMBL" id="ADU97434.1"/>
    </source>
</evidence>
<dbReference type="InterPro" id="IPR013766">
    <property type="entry name" value="Thioredoxin_domain"/>
</dbReference>
<evidence type="ECO:0000256" key="1">
    <source>
        <dbReference type="ARBA" id="ARBA00023284"/>
    </source>
</evidence>
<dbReference type="STRING" id="648996.Theam_1473"/>
<dbReference type="eggNOG" id="COG1999">
    <property type="taxonomic scope" value="Bacteria"/>
</dbReference>
<evidence type="ECO:0000313" key="4">
    <source>
        <dbReference type="Proteomes" id="UP000006362"/>
    </source>
</evidence>
<dbReference type="HOGENOM" id="CLU_042529_11_4_0"/>
<gene>
    <name evidence="3" type="ordered locus">Theam_1473</name>
</gene>
<dbReference type="RefSeq" id="WP_013538220.1">
    <property type="nucleotide sequence ID" value="NC_014926.1"/>
</dbReference>
<sequence length="198" mass="22187">MMRKLLTAAVLTSLFLAGCQKEAPSSHSTVKEETKPTQSSAAEYPKAYNFTFTDVNGHKHHLSDFKGKVVIVQFFGTYCPPCRMEMPVLNKIYKEYNGKVVVIGLSVDYSGRPPQELKPFVEKMKLSYLVGPAPEKAWVNYAGKITGLDSIPQTYFINKKGEIVYYEVGFAPSYEELFQKAVEKLLKEDDGNQSGHEG</sequence>
<feature type="domain" description="Thioredoxin" evidence="2">
    <location>
        <begin position="41"/>
        <end position="187"/>
    </location>
</feature>
<reference evidence="3" key="1">
    <citation type="submission" date="2011-01" db="EMBL/GenBank/DDBJ databases">
        <title>Complete sequence of chromosome of Thermovibrio ammonificans HB-1.</title>
        <authorList>
            <consortium name="US DOE Joint Genome Institute"/>
            <person name="Lucas S."/>
            <person name="Copeland A."/>
            <person name="Lapidus A."/>
            <person name="Cheng J.-F."/>
            <person name="Goodwin L."/>
            <person name="Pitluck S."/>
            <person name="Davenport K."/>
            <person name="Detter J.C."/>
            <person name="Han C."/>
            <person name="Tapia R."/>
            <person name="Land M."/>
            <person name="Hauser L."/>
            <person name="Kyrpides N."/>
            <person name="Ivanova N."/>
            <person name="Ovchinnikova G."/>
            <person name="Vetriani C."/>
            <person name="Woyke T."/>
        </authorList>
    </citation>
    <scope>NUCLEOTIDE SEQUENCE [LARGE SCALE GENOMIC DNA]</scope>
    <source>
        <strain evidence="3">HB-1</strain>
    </source>
</reference>
<dbReference type="PANTHER" id="PTHR42852:SF17">
    <property type="entry name" value="THIOREDOXIN-LIKE PROTEIN HI_1115"/>
    <property type="match status" value="1"/>
</dbReference>
<dbReference type="PANTHER" id="PTHR42852">
    <property type="entry name" value="THIOL:DISULFIDE INTERCHANGE PROTEIN DSBE"/>
    <property type="match status" value="1"/>
</dbReference>
<proteinExistence type="predicted"/>
<dbReference type="SUPFAM" id="SSF52833">
    <property type="entry name" value="Thioredoxin-like"/>
    <property type="match status" value="1"/>
</dbReference>
<dbReference type="InterPro" id="IPR036249">
    <property type="entry name" value="Thioredoxin-like_sf"/>
</dbReference>
<dbReference type="InterPro" id="IPR000866">
    <property type="entry name" value="AhpC/TSA"/>
</dbReference>
<dbReference type="AlphaFoldDB" id="E8T4A5"/>
<dbReference type="Pfam" id="PF00578">
    <property type="entry name" value="AhpC-TSA"/>
    <property type="match status" value="1"/>
</dbReference>
<dbReference type="KEGG" id="tam:Theam_1473"/>